<comment type="caution">
    <text evidence="2">The sequence shown here is derived from an EMBL/GenBank/DDBJ whole genome shotgun (WGS) entry which is preliminary data.</text>
</comment>
<sequence>MAVLAEEQIAQLTSFDDSEPWYRLEGPVRVYDVFDPLYIKSALEHPGKVSLGHLIFGSDWVAFQQAAGLPQRPTQMDPLTKYYMDRGMLDDPTYLKLGYYNTQGLAPWKNSHRERKYCETFLYYDGKQVWSHVPAFAGEDSWINSEEYGPDLSKVMLKTGAEKEEAYFVNIIVEGRDVAVGPLEWCATATMAKTSHGEKIVHPHRDVAYSDVVQLHRSKSSSSLASSVAVESDGEDVEDASEADVPALTSEGDWLSDDYAPTSESISQVDWLSDDYAPRSESVSRPASPECSDGVGPSTLKLPDTSPPRKRTRLNMGTNSKKPAQYSYTPRGYPRKPKPEWTKPRKTKSKKSST</sequence>
<accession>A0A8H6I9B5</accession>
<name>A0A8H6I9B5_9AGAR</name>
<evidence type="ECO:0000256" key="1">
    <source>
        <dbReference type="SAM" id="MobiDB-lite"/>
    </source>
</evidence>
<feature type="compositionally biased region" description="Polar residues" evidence="1">
    <location>
        <begin position="315"/>
        <end position="328"/>
    </location>
</feature>
<keyword evidence="3" id="KW-1185">Reference proteome</keyword>
<protein>
    <submittedName>
        <fullName evidence="2">Uncharacterized protein</fullName>
    </submittedName>
</protein>
<feature type="region of interest" description="Disordered" evidence="1">
    <location>
        <begin position="223"/>
        <end position="260"/>
    </location>
</feature>
<proteinExistence type="predicted"/>
<dbReference type="Proteomes" id="UP000521943">
    <property type="component" value="Unassembled WGS sequence"/>
</dbReference>
<dbReference type="EMBL" id="JACGCI010000010">
    <property type="protein sequence ID" value="KAF6761305.1"/>
    <property type="molecule type" value="Genomic_DNA"/>
</dbReference>
<feature type="region of interest" description="Disordered" evidence="1">
    <location>
        <begin position="277"/>
        <end position="354"/>
    </location>
</feature>
<reference evidence="2 3" key="1">
    <citation type="submission" date="2020-07" db="EMBL/GenBank/DDBJ databases">
        <title>Comparative genomics of pyrophilous fungi reveals a link between fire events and developmental genes.</title>
        <authorList>
            <consortium name="DOE Joint Genome Institute"/>
            <person name="Steindorff A.S."/>
            <person name="Carver A."/>
            <person name="Calhoun S."/>
            <person name="Stillman K."/>
            <person name="Liu H."/>
            <person name="Lipzen A."/>
            <person name="Pangilinan J."/>
            <person name="Labutti K."/>
            <person name="Bruns T.D."/>
            <person name="Grigoriev I.V."/>
        </authorList>
    </citation>
    <scope>NUCLEOTIDE SEQUENCE [LARGE SCALE GENOMIC DNA]</scope>
    <source>
        <strain evidence="2 3">CBS 144469</strain>
    </source>
</reference>
<organism evidence="2 3">
    <name type="scientific">Ephemerocybe angulata</name>
    <dbReference type="NCBI Taxonomy" id="980116"/>
    <lineage>
        <taxon>Eukaryota</taxon>
        <taxon>Fungi</taxon>
        <taxon>Dikarya</taxon>
        <taxon>Basidiomycota</taxon>
        <taxon>Agaricomycotina</taxon>
        <taxon>Agaricomycetes</taxon>
        <taxon>Agaricomycetidae</taxon>
        <taxon>Agaricales</taxon>
        <taxon>Agaricineae</taxon>
        <taxon>Psathyrellaceae</taxon>
        <taxon>Ephemerocybe</taxon>
    </lineage>
</organism>
<evidence type="ECO:0000313" key="2">
    <source>
        <dbReference type="EMBL" id="KAF6761305.1"/>
    </source>
</evidence>
<feature type="compositionally biased region" description="Basic residues" evidence="1">
    <location>
        <begin position="344"/>
        <end position="354"/>
    </location>
</feature>
<dbReference type="AlphaFoldDB" id="A0A8H6I9B5"/>
<evidence type="ECO:0000313" key="3">
    <source>
        <dbReference type="Proteomes" id="UP000521943"/>
    </source>
</evidence>
<feature type="compositionally biased region" description="Acidic residues" evidence="1">
    <location>
        <begin position="232"/>
        <end position="242"/>
    </location>
</feature>
<gene>
    <name evidence="2" type="ORF">DFP72DRAFT_1062316</name>
</gene>